<dbReference type="Gene3D" id="3.30.70.3450">
    <property type="match status" value="1"/>
</dbReference>
<evidence type="ECO:0000256" key="7">
    <source>
        <dbReference type="PIRSR" id="PIRSR625650-4"/>
    </source>
</evidence>
<protein>
    <submittedName>
        <fullName evidence="9">FAD-binding oxidoreductase</fullName>
    </submittedName>
</protein>
<dbReference type="AlphaFoldDB" id="A0A4P9VPG3"/>
<dbReference type="Pfam" id="PF01565">
    <property type="entry name" value="FAD_binding_4"/>
    <property type="match status" value="1"/>
</dbReference>
<dbReference type="PANTHER" id="PTHR46568">
    <property type="entry name" value="ALKYLDIHYDROXYACETONEPHOSPHATE SYNTHASE, PEROXISOMAL"/>
    <property type="match status" value="1"/>
</dbReference>
<dbReference type="InterPro" id="IPR006094">
    <property type="entry name" value="Oxid_FAD_bind_N"/>
</dbReference>
<dbReference type="InterPro" id="IPR016167">
    <property type="entry name" value="FAD-bd_PCMH_sub1"/>
</dbReference>
<accession>A0A4P9VPG3</accession>
<proteinExistence type="inferred from homology"/>
<name>A0A4P9VPG3_9GAMM</name>
<comment type="similarity">
    <text evidence="1">Belongs to the FAD-binding oxidoreductase/transferase type 4 family.</text>
</comment>
<dbReference type="GO" id="GO:0008610">
    <property type="term" value="P:lipid biosynthetic process"/>
    <property type="evidence" value="ECO:0007669"/>
    <property type="project" value="InterPro"/>
</dbReference>
<dbReference type="SUPFAM" id="SSF56176">
    <property type="entry name" value="FAD-binding/transporter-associated domain-like"/>
    <property type="match status" value="1"/>
</dbReference>
<comment type="caution">
    <text evidence="9">The sequence shown here is derived from an EMBL/GenBank/DDBJ whole genome shotgun (WGS) entry which is preliminary data.</text>
</comment>
<evidence type="ECO:0000256" key="5">
    <source>
        <dbReference type="PIRSR" id="PIRSR625650-2"/>
    </source>
</evidence>
<dbReference type="InterPro" id="IPR025650">
    <property type="entry name" value="Alkyl-DHAP_Synthase"/>
</dbReference>
<keyword evidence="10" id="KW-1185">Reference proteome</keyword>
<dbReference type="Gene3D" id="3.30.465.10">
    <property type="match status" value="1"/>
</dbReference>
<evidence type="ECO:0000256" key="1">
    <source>
        <dbReference type="ARBA" id="ARBA00008000"/>
    </source>
</evidence>
<reference evidence="9 10" key="1">
    <citation type="submission" date="2017-04" db="EMBL/GenBank/DDBJ databases">
        <title>Draft genome sequence of Zooshikella ganghwensis VG4 isolated from Red Sea sediments.</title>
        <authorList>
            <person name="Rehman Z."/>
            <person name="Alam I."/>
            <person name="Kamau A."/>
            <person name="Bajic V."/>
            <person name="Leiknes T."/>
        </authorList>
    </citation>
    <scope>NUCLEOTIDE SEQUENCE [LARGE SCALE GENOMIC DNA]</scope>
    <source>
        <strain evidence="9 10">VG4</strain>
    </source>
</reference>
<dbReference type="Gene3D" id="3.30.300.330">
    <property type="match status" value="1"/>
</dbReference>
<dbReference type="InterPro" id="IPR016169">
    <property type="entry name" value="FAD-bd_PCMH_sub2"/>
</dbReference>
<evidence type="ECO:0000259" key="8">
    <source>
        <dbReference type="PROSITE" id="PS51387"/>
    </source>
</evidence>
<evidence type="ECO:0000256" key="6">
    <source>
        <dbReference type="PIRSR" id="PIRSR625650-3"/>
    </source>
</evidence>
<dbReference type="InterPro" id="IPR016166">
    <property type="entry name" value="FAD-bd_PCMH"/>
</dbReference>
<comment type="cofactor">
    <cofactor evidence="6">
        <name>FAD</name>
        <dbReference type="ChEBI" id="CHEBI:57692"/>
    </cofactor>
</comment>
<dbReference type="SUPFAM" id="SSF55103">
    <property type="entry name" value="FAD-linked oxidases, C-terminal domain"/>
    <property type="match status" value="1"/>
</dbReference>
<feature type="binding site" evidence="5">
    <location>
        <position position="387"/>
    </location>
    <ligand>
        <name>substrate</name>
    </ligand>
</feature>
<dbReference type="RefSeq" id="WP_094787896.1">
    <property type="nucleotide sequence ID" value="NZ_NDXW01000001.1"/>
</dbReference>
<dbReference type="GO" id="GO:0008609">
    <property type="term" value="F:alkylglycerone-phosphate synthase activity"/>
    <property type="evidence" value="ECO:0007669"/>
    <property type="project" value="InterPro"/>
</dbReference>
<feature type="active site" description="Proton donor/acceptor" evidence="4">
    <location>
        <position position="448"/>
    </location>
</feature>
<evidence type="ECO:0000256" key="3">
    <source>
        <dbReference type="ARBA" id="ARBA00022827"/>
    </source>
</evidence>
<dbReference type="Gene3D" id="3.30.43.10">
    <property type="entry name" value="Uridine Diphospho-n-acetylenolpyruvylglucosamine Reductase, domain 2"/>
    <property type="match status" value="1"/>
</dbReference>
<keyword evidence="3 6" id="KW-0274">FAD</keyword>
<feature type="domain" description="FAD-binding PCMH-type" evidence="8">
    <location>
        <begin position="84"/>
        <end position="264"/>
    </location>
</feature>
<sequence>MQRWNSWGEAGHDYPLPEHALHYLADLIGPGYPLEEVLLETVSTKVAESRLANHSLVNKDPEVRVCYARGHSFADWLAKKSGQIEMVPDGVAFPESRDDILQLLEWAEQMDCNLIPYGGGTSVVGHINPQAGARPTLTVSMSRLSQLLALDKESLLATFGAGTTGPQVEAQLQAHGFTLGHFPQSFEYSTLGGWVATRSSGQQSLGYGRIETLFAGGRLETFQGSYYLRPFPAESAGPDLKECVLGSEGRLGILSEVIVNISRLPRFEAFYGLFFPDWQAGIAACQQALQQRIPLSMLRLSAPEETETFLRLSDKQNAIRWLEKLLVMRGAKAGRCQLLVGVSGEKAQCHHAWKQLRRISRFYGGVNTGQLIGQQWQRHRYRNPYLRETLWQAGYGVDTVETATQWLHIDSLRQAMEQALRSALHDDAEQVHVFTHISHCYAQGASLYTTFVFRLGETYDITLARWQKLKAAVMQAIVTHGGTVSHHHGVGVDHRTFLPSTKDEQQLKAISALCQHFDPNARLCAHNLLPPNFDILLTTTGPTASDDLSHVLKDTTDVVA</sequence>
<feature type="binding site" evidence="6">
    <location>
        <begin position="197"/>
        <end position="200"/>
    </location>
    <ligand>
        <name>FAD</name>
        <dbReference type="ChEBI" id="CHEBI:57692"/>
    </ligand>
</feature>
<feature type="binding site" evidence="6">
    <location>
        <begin position="116"/>
        <end position="122"/>
    </location>
    <ligand>
        <name>FAD</name>
        <dbReference type="ChEBI" id="CHEBI:57692"/>
    </ligand>
</feature>
<evidence type="ECO:0000256" key="4">
    <source>
        <dbReference type="PIRSR" id="PIRSR625650-1"/>
    </source>
</evidence>
<evidence type="ECO:0000313" key="10">
    <source>
        <dbReference type="Proteomes" id="UP000257039"/>
    </source>
</evidence>
<evidence type="ECO:0000313" key="9">
    <source>
        <dbReference type="EMBL" id="RDH44826.1"/>
    </source>
</evidence>
<dbReference type="InterPro" id="IPR016164">
    <property type="entry name" value="FAD-linked_Oxase-like_C"/>
</dbReference>
<dbReference type="InterPro" id="IPR004113">
    <property type="entry name" value="FAD-bd_oxidored_4_C"/>
</dbReference>
<keyword evidence="2" id="KW-0285">Flavoprotein</keyword>
<dbReference type="InterPro" id="IPR036318">
    <property type="entry name" value="FAD-bd_PCMH-like_sf"/>
</dbReference>
<dbReference type="PANTHER" id="PTHR46568:SF1">
    <property type="entry name" value="ALKYLDIHYDROXYACETONEPHOSPHATE SYNTHASE, PEROXISOMAL"/>
    <property type="match status" value="1"/>
</dbReference>
<gene>
    <name evidence="9" type="ORF">B9G39_16075</name>
</gene>
<dbReference type="PROSITE" id="PS51387">
    <property type="entry name" value="FAD_PCMH"/>
    <property type="match status" value="1"/>
</dbReference>
<evidence type="ECO:0000256" key="2">
    <source>
        <dbReference type="ARBA" id="ARBA00022630"/>
    </source>
</evidence>
<dbReference type="Pfam" id="PF02913">
    <property type="entry name" value="FAD-oxidase_C"/>
    <property type="match status" value="1"/>
</dbReference>
<organism evidence="9 10">
    <name type="scientific">Zooshikella ganghwensis</name>
    <dbReference type="NCBI Taxonomy" id="202772"/>
    <lineage>
        <taxon>Bacteria</taxon>
        <taxon>Pseudomonadati</taxon>
        <taxon>Pseudomonadota</taxon>
        <taxon>Gammaproteobacteria</taxon>
        <taxon>Oceanospirillales</taxon>
        <taxon>Zooshikellaceae</taxon>
        <taxon>Zooshikella</taxon>
    </lineage>
</organism>
<dbReference type="EMBL" id="NDXW01000001">
    <property type="protein sequence ID" value="RDH44826.1"/>
    <property type="molecule type" value="Genomic_DNA"/>
</dbReference>
<feature type="site" description="Important for enzyme activity" evidence="7">
    <location>
        <position position="299"/>
    </location>
</feature>
<dbReference type="GO" id="GO:0071949">
    <property type="term" value="F:FAD binding"/>
    <property type="evidence" value="ECO:0007669"/>
    <property type="project" value="InterPro"/>
</dbReference>
<dbReference type="Proteomes" id="UP000257039">
    <property type="component" value="Unassembled WGS sequence"/>
</dbReference>